<dbReference type="SUPFAM" id="SSF53474">
    <property type="entry name" value="alpha/beta-Hydrolases"/>
    <property type="match status" value="1"/>
</dbReference>
<evidence type="ECO:0000259" key="1">
    <source>
        <dbReference type="Pfam" id="PF00561"/>
    </source>
</evidence>
<dbReference type="InterPro" id="IPR029058">
    <property type="entry name" value="AB_hydrolase_fold"/>
</dbReference>
<dbReference type="PANTHER" id="PTHR43433:SF10">
    <property type="entry name" value="AB HYDROLASE-1 DOMAIN-CONTAINING PROTEIN"/>
    <property type="match status" value="1"/>
</dbReference>
<gene>
    <name evidence="2" type="ordered locus">AMIS_36330</name>
</gene>
<dbReference type="Gene3D" id="3.40.50.1820">
    <property type="entry name" value="alpha/beta hydrolase"/>
    <property type="match status" value="1"/>
</dbReference>
<dbReference type="HOGENOM" id="CLU_020336_49_0_11"/>
<dbReference type="eggNOG" id="COG0596">
    <property type="taxonomic scope" value="Bacteria"/>
</dbReference>
<dbReference type="GO" id="GO:0003824">
    <property type="term" value="F:catalytic activity"/>
    <property type="evidence" value="ECO:0007669"/>
    <property type="project" value="UniProtKB-ARBA"/>
</dbReference>
<accession>I0H766</accession>
<organism evidence="2 3">
    <name type="scientific">Actinoplanes missouriensis (strain ATCC 14538 / DSM 43046 / CBS 188.64 / JCM 3121 / NBRC 102363 / NCIMB 12654 / NRRL B-3342 / UNCC 431)</name>
    <dbReference type="NCBI Taxonomy" id="512565"/>
    <lineage>
        <taxon>Bacteria</taxon>
        <taxon>Bacillati</taxon>
        <taxon>Actinomycetota</taxon>
        <taxon>Actinomycetes</taxon>
        <taxon>Micromonosporales</taxon>
        <taxon>Micromonosporaceae</taxon>
        <taxon>Actinoplanes</taxon>
    </lineage>
</organism>
<dbReference type="PRINTS" id="PR00111">
    <property type="entry name" value="ABHYDROLASE"/>
</dbReference>
<feature type="domain" description="AB hydrolase-1" evidence="1">
    <location>
        <begin position="25"/>
        <end position="261"/>
    </location>
</feature>
<dbReference type="RefSeq" id="WP_014443747.1">
    <property type="nucleotide sequence ID" value="NC_017093.1"/>
</dbReference>
<dbReference type="AlphaFoldDB" id="I0H766"/>
<dbReference type="EMBL" id="AP012319">
    <property type="protein sequence ID" value="BAL88853.1"/>
    <property type="molecule type" value="Genomic_DNA"/>
</dbReference>
<dbReference type="InterPro" id="IPR050471">
    <property type="entry name" value="AB_hydrolase"/>
</dbReference>
<protein>
    <recommendedName>
        <fullName evidence="1">AB hydrolase-1 domain-containing protein</fullName>
    </recommendedName>
</protein>
<dbReference type="InterPro" id="IPR000073">
    <property type="entry name" value="AB_hydrolase_1"/>
</dbReference>
<sequence>MIETDVTVDGRTLHAYAHGDGDLVVMWHHGTPNIGTPPAPLFAAARRLGIRFIAYDRPGYGGSTPRPDRDIASAAGDAAAVADALGVGTFAVFGHSGGGPHALACAALLPGRVTAAVAGAGLAPFDAEGLDWFAGMGPGGVASLRSAAAGRAAKEAYAGNPAITDPDFTAADWAALEGAWGWFGSVVEPAIANGPAPLIDDDLAYVRPWGFDPATITVPVLLAHGEDDRMVPASHSVWLADRIKGAELRLTPGAGHISVLTAQDEAALEWIAAVGRTRENA</sequence>
<dbReference type="OrthoDB" id="9800988at2"/>
<reference evidence="2 3" key="1">
    <citation type="submission" date="2012-02" db="EMBL/GenBank/DDBJ databases">
        <title>Complete genome sequence of Actinoplanes missouriensis 431 (= NBRC 102363).</title>
        <authorList>
            <person name="Ohnishi Y."/>
            <person name="Ishikawa J."/>
            <person name="Sekine M."/>
            <person name="Hosoyama A."/>
            <person name="Harada T."/>
            <person name="Narita H."/>
            <person name="Hata T."/>
            <person name="Konno Y."/>
            <person name="Tutikane K."/>
            <person name="Fujita N."/>
            <person name="Horinouchi S."/>
            <person name="Hayakawa M."/>
        </authorList>
    </citation>
    <scope>NUCLEOTIDE SEQUENCE [LARGE SCALE GENOMIC DNA]</scope>
    <source>
        <strain evidence="3">ATCC 14538 / DSM 43046 / CBS 188.64 / JCM 3121 / NBRC 102363 / NCIMB 12654 / NRRL B-3342 / UNCC 431</strain>
    </source>
</reference>
<keyword evidence="3" id="KW-1185">Reference proteome</keyword>
<proteinExistence type="predicted"/>
<name>I0H766_ACTM4</name>
<dbReference type="Pfam" id="PF00561">
    <property type="entry name" value="Abhydrolase_1"/>
    <property type="match status" value="1"/>
</dbReference>
<dbReference type="Proteomes" id="UP000007882">
    <property type="component" value="Chromosome"/>
</dbReference>
<dbReference type="KEGG" id="ams:AMIS_36330"/>
<evidence type="ECO:0000313" key="3">
    <source>
        <dbReference type="Proteomes" id="UP000007882"/>
    </source>
</evidence>
<dbReference type="PATRIC" id="fig|512565.3.peg.3626"/>
<evidence type="ECO:0000313" key="2">
    <source>
        <dbReference type="EMBL" id="BAL88853.1"/>
    </source>
</evidence>
<dbReference type="STRING" id="512565.AMIS_36330"/>
<dbReference type="PANTHER" id="PTHR43433">
    <property type="entry name" value="HYDROLASE, ALPHA/BETA FOLD FAMILY PROTEIN"/>
    <property type="match status" value="1"/>
</dbReference>